<sequence length="57" mass="6571">MILLQNVCVEILEDIEWGIDAIKIIQTPESLFVRYGVEFLCKQIANNNDTPYNEKGQ</sequence>
<reference evidence="1" key="1">
    <citation type="journal article" date="2022" name="Front. Microbiol.">
        <title>New perspectives on an old grouping: The genomic and phenotypic variability of Oxalobacter formigenes and the implications for calcium oxalate stone prevention.</title>
        <authorList>
            <person name="Chmiel J.A."/>
            <person name="Carr C."/>
            <person name="Stuivenberg G.A."/>
            <person name="Venema R."/>
            <person name="Chanyi R.M."/>
            <person name="Al K.F."/>
            <person name="Giguere D."/>
            <person name="Say H."/>
            <person name="Akouris P.P."/>
            <person name="Dominguez Romero S.A."/>
            <person name="Kwong A."/>
            <person name="Tai V."/>
            <person name="Koval S.F."/>
            <person name="Razvi H."/>
            <person name="Bjazevic J."/>
            <person name="Burton J.P."/>
        </authorList>
    </citation>
    <scope>NUCLEOTIDE SEQUENCE</scope>
    <source>
        <strain evidence="1">WoOx3</strain>
    </source>
</reference>
<evidence type="ECO:0000313" key="2">
    <source>
        <dbReference type="Proteomes" id="UP001156215"/>
    </source>
</evidence>
<accession>A0A9E9LY02</accession>
<proteinExistence type="predicted"/>
<protein>
    <submittedName>
        <fullName evidence="1">Uncharacterized protein</fullName>
    </submittedName>
</protein>
<dbReference type="AlphaFoldDB" id="A0A9E9LY02"/>
<organism evidence="1 2">
    <name type="scientific">Oxalobacter vibrioformis</name>
    <dbReference type="NCBI Taxonomy" id="933080"/>
    <lineage>
        <taxon>Bacteria</taxon>
        <taxon>Pseudomonadati</taxon>
        <taxon>Pseudomonadota</taxon>
        <taxon>Betaproteobacteria</taxon>
        <taxon>Burkholderiales</taxon>
        <taxon>Oxalobacteraceae</taxon>
        <taxon>Oxalobacter</taxon>
    </lineage>
</organism>
<dbReference type="RefSeq" id="WP_269309805.1">
    <property type="nucleotide sequence ID" value="NZ_CP098242.1"/>
</dbReference>
<dbReference type="EMBL" id="CP098242">
    <property type="protein sequence ID" value="WAW10757.1"/>
    <property type="molecule type" value="Genomic_DNA"/>
</dbReference>
<evidence type="ECO:0000313" key="1">
    <source>
        <dbReference type="EMBL" id="WAW10757.1"/>
    </source>
</evidence>
<keyword evidence="2" id="KW-1185">Reference proteome</keyword>
<dbReference type="Proteomes" id="UP001156215">
    <property type="component" value="Chromosome"/>
</dbReference>
<dbReference type="KEGG" id="ovb:NB640_03630"/>
<name>A0A9E9LY02_9BURK</name>
<gene>
    <name evidence="1" type="ORF">NB640_03630</name>
</gene>